<gene>
    <name evidence="5" type="ORF">SAMN02746066_02922</name>
</gene>
<dbReference type="GO" id="GO:0030170">
    <property type="term" value="F:pyridoxal phosphate binding"/>
    <property type="evidence" value="ECO:0007669"/>
    <property type="project" value="InterPro"/>
</dbReference>
<name>A0A1M7KS57_9FIRM</name>
<dbReference type="STRING" id="1120996.SAMN02746066_02922"/>
<keyword evidence="3" id="KW-0032">Aminotransferase</keyword>
<dbReference type="Proteomes" id="UP000184038">
    <property type="component" value="Unassembled WGS sequence"/>
</dbReference>
<keyword evidence="6" id="KW-1185">Reference proteome</keyword>
<dbReference type="InterPro" id="IPR004838">
    <property type="entry name" value="NHTrfase_class1_PyrdxlP-BS"/>
</dbReference>
<protein>
    <recommendedName>
        <fullName evidence="3">Aminotransferase</fullName>
        <ecNumber evidence="3">2.6.1.-</ecNumber>
    </recommendedName>
</protein>
<dbReference type="OrthoDB" id="9813612at2"/>
<reference evidence="5 6" key="1">
    <citation type="submission" date="2016-11" db="EMBL/GenBank/DDBJ databases">
        <authorList>
            <person name="Jaros S."/>
            <person name="Januszkiewicz K."/>
            <person name="Wedrychowicz H."/>
        </authorList>
    </citation>
    <scope>NUCLEOTIDE SEQUENCE [LARGE SCALE GENOMIC DNA]</scope>
    <source>
        <strain evidence="5 6">DSM 15930</strain>
    </source>
</reference>
<dbReference type="PANTHER" id="PTHR42885:SF1">
    <property type="entry name" value="THREONINE-PHOSPHATE DECARBOXYLASE"/>
    <property type="match status" value="1"/>
</dbReference>
<dbReference type="AlphaFoldDB" id="A0A1M7KS57"/>
<dbReference type="Gene3D" id="3.90.1150.10">
    <property type="entry name" value="Aspartate Aminotransferase, domain 1"/>
    <property type="match status" value="1"/>
</dbReference>
<proteinExistence type="inferred from homology"/>
<dbReference type="CDD" id="cd00609">
    <property type="entry name" value="AAT_like"/>
    <property type="match status" value="1"/>
</dbReference>
<dbReference type="Gene3D" id="3.40.640.10">
    <property type="entry name" value="Type I PLP-dependent aspartate aminotransferase-like (Major domain)"/>
    <property type="match status" value="1"/>
</dbReference>
<dbReference type="RefSeq" id="WP_073288978.1">
    <property type="nucleotide sequence ID" value="NZ_FRCP01000014.1"/>
</dbReference>
<evidence type="ECO:0000313" key="6">
    <source>
        <dbReference type="Proteomes" id="UP000184038"/>
    </source>
</evidence>
<keyword evidence="3" id="KW-0808">Transferase</keyword>
<dbReference type="InterPro" id="IPR015421">
    <property type="entry name" value="PyrdxlP-dep_Trfase_major"/>
</dbReference>
<dbReference type="GO" id="GO:0008483">
    <property type="term" value="F:transaminase activity"/>
    <property type="evidence" value="ECO:0007669"/>
    <property type="project" value="UniProtKB-KW"/>
</dbReference>
<dbReference type="EC" id="2.6.1.-" evidence="3"/>
<sequence length="366" mass="41506">MIKHKDHFHGSDLEAIERVYGIKKEDITSFSANVNPLGVSYQLRECLASHIDAITTYPDREYTSLRNCIATYAHTDASNIIVGNGSTELISLMIQIKSPKKALIIGPTYSEYEREVSLGGGSSFYFALQEEDDFKLNIELLCSKLTSDIDLLIICNPNNPTSGSIHRKDMRKILDHCKRNDIFVMVDETYIEFAPDMEQISSVPLTNDYNNIIILRGISKFFAAPGLRLGYAICGNTDLIKEINNKKNPWTINSLAAIAGEIMFNDIEYINSTKQLINTERKRIYTYLDGVSNIKYYPSTANFILCKTLDDTVTSNDLFEAAIRNGLMIRDCSTFPFLDDHYIRFCFMSPEKNDELLAVIKEVCNR</sequence>
<evidence type="ECO:0000259" key="4">
    <source>
        <dbReference type="Pfam" id="PF00155"/>
    </source>
</evidence>
<dbReference type="EMBL" id="FRCP01000014">
    <property type="protein sequence ID" value="SHM68292.1"/>
    <property type="molecule type" value="Genomic_DNA"/>
</dbReference>
<evidence type="ECO:0000313" key="5">
    <source>
        <dbReference type="EMBL" id="SHM68292.1"/>
    </source>
</evidence>
<dbReference type="SUPFAM" id="SSF53383">
    <property type="entry name" value="PLP-dependent transferases"/>
    <property type="match status" value="1"/>
</dbReference>
<keyword evidence="2" id="KW-0663">Pyridoxal phosphate</keyword>
<evidence type="ECO:0000256" key="3">
    <source>
        <dbReference type="RuleBase" id="RU000481"/>
    </source>
</evidence>
<evidence type="ECO:0000256" key="1">
    <source>
        <dbReference type="ARBA" id="ARBA00001933"/>
    </source>
</evidence>
<feature type="domain" description="Aminotransferase class I/classII large" evidence="4">
    <location>
        <begin position="26"/>
        <end position="360"/>
    </location>
</feature>
<organism evidence="5 6">
    <name type="scientific">Anaerosporobacter mobilis DSM 15930</name>
    <dbReference type="NCBI Taxonomy" id="1120996"/>
    <lineage>
        <taxon>Bacteria</taxon>
        <taxon>Bacillati</taxon>
        <taxon>Bacillota</taxon>
        <taxon>Clostridia</taxon>
        <taxon>Lachnospirales</taxon>
        <taxon>Lachnospiraceae</taxon>
        <taxon>Anaerosporobacter</taxon>
    </lineage>
</organism>
<accession>A0A1M7KS57</accession>
<comment type="similarity">
    <text evidence="3">Belongs to the class-I pyridoxal-phosphate-dependent aminotransferase family.</text>
</comment>
<dbReference type="InterPro" id="IPR015422">
    <property type="entry name" value="PyrdxlP-dep_Trfase_small"/>
</dbReference>
<dbReference type="Pfam" id="PF00155">
    <property type="entry name" value="Aminotran_1_2"/>
    <property type="match status" value="1"/>
</dbReference>
<evidence type="ECO:0000256" key="2">
    <source>
        <dbReference type="ARBA" id="ARBA00022898"/>
    </source>
</evidence>
<dbReference type="InterPro" id="IPR004839">
    <property type="entry name" value="Aminotransferase_I/II_large"/>
</dbReference>
<dbReference type="InterPro" id="IPR015424">
    <property type="entry name" value="PyrdxlP-dep_Trfase"/>
</dbReference>
<dbReference type="PANTHER" id="PTHR42885">
    <property type="entry name" value="HISTIDINOL-PHOSPHATE AMINOTRANSFERASE-RELATED"/>
    <property type="match status" value="1"/>
</dbReference>
<dbReference type="PROSITE" id="PS00105">
    <property type="entry name" value="AA_TRANSFER_CLASS_1"/>
    <property type="match status" value="1"/>
</dbReference>
<comment type="cofactor">
    <cofactor evidence="1 3">
        <name>pyridoxal 5'-phosphate</name>
        <dbReference type="ChEBI" id="CHEBI:597326"/>
    </cofactor>
</comment>